<dbReference type="InterPro" id="IPR023393">
    <property type="entry name" value="START-like_dom_sf"/>
</dbReference>
<organism evidence="1 2">
    <name type="scientific">Periconia digitata</name>
    <dbReference type="NCBI Taxonomy" id="1303443"/>
    <lineage>
        <taxon>Eukaryota</taxon>
        <taxon>Fungi</taxon>
        <taxon>Dikarya</taxon>
        <taxon>Ascomycota</taxon>
        <taxon>Pezizomycotina</taxon>
        <taxon>Dothideomycetes</taxon>
        <taxon>Pleosporomycetidae</taxon>
        <taxon>Pleosporales</taxon>
        <taxon>Massarineae</taxon>
        <taxon>Periconiaceae</taxon>
        <taxon>Periconia</taxon>
    </lineage>
</organism>
<name>A0A9W4XVZ9_9PLEO</name>
<proteinExistence type="predicted"/>
<sequence length="156" mass="17530">MQLISTAIEIAATPEVVRQKFLDFPSWPKFQRENGWFLSIAPTDTAKAPQDLQEKDTLDVNIQLGKMQPTLLENTPNVFRWIGNGLMGTFNGAHAFRFHPSSTTPGATTLVHEEEFTGALTWMVGEGVVAKSLGMREKTRKGFEGFNEDLKKWCEQ</sequence>
<accession>A0A9W4XVZ9</accession>
<keyword evidence="2" id="KW-1185">Reference proteome</keyword>
<evidence type="ECO:0000313" key="1">
    <source>
        <dbReference type="EMBL" id="CAI6340086.1"/>
    </source>
</evidence>
<dbReference type="AlphaFoldDB" id="A0A9W4XVZ9"/>
<dbReference type="Pfam" id="PF10604">
    <property type="entry name" value="Polyketide_cyc2"/>
    <property type="match status" value="1"/>
</dbReference>
<dbReference type="Gene3D" id="3.30.530.20">
    <property type="match status" value="1"/>
</dbReference>
<protein>
    <submittedName>
        <fullName evidence="1">Uncharacterized protein</fullName>
    </submittedName>
</protein>
<dbReference type="CDD" id="cd07822">
    <property type="entry name" value="SRPBCC_4"/>
    <property type="match status" value="1"/>
</dbReference>
<dbReference type="InterPro" id="IPR019587">
    <property type="entry name" value="Polyketide_cyclase/dehydratase"/>
</dbReference>
<comment type="caution">
    <text evidence="1">The sequence shown here is derived from an EMBL/GenBank/DDBJ whole genome shotgun (WGS) entry which is preliminary data.</text>
</comment>
<dbReference type="PANTHER" id="PTHR36166:SF1">
    <property type="entry name" value="SRPBCC DOMAIN-CONTAINING PROTEIN"/>
    <property type="match status" value="1"/>
</dbReference>
<dbReference type="EMBL" id="CAOQHR010000010">
    <property type="protein sequence ID" value="CAI6340086.1"/>
    <property type="molecule type" value="Genomic_DNA"/>
</dbReference>
<dbReference type="PANTHER" id="PTHR36166">
    <property type="entry name" value="CHROMOSOME 9, WHOLE GENOME SHOTGUN SEQUENCE"/>
    <property type="match status" value="1"/>
</dbReference>
<gene>
    <name evidence="1" type="ORF">PDIGIT_LOCUS13255</name>
</gene>
<reference evidence="1" key="1">
    <citation type="submission" date="2023-01" db="EMBL/GenBank/DDBJ databases">
        <authorList>
            <person name="Van Ghelder C."/>
            <person name="Rancurel C."/>
        </authorList>
    </citation>
    <scope>NUCLEOTIDE SEQUENCE</scope>
    <source>
        <strain evidence="1">CNCM I-4278</strain>
    </source>
</reference>
<dbReference type="Proteomes" id="UP001152607">
    <property type="component" value="Unassembled WGS sequence"/>
</dbReference>
<dbReference type="OrthoDB" id="509124at2759"/>
<dbReference type="SUPFAM" id="SSF55961">
    <property type="entry name" value="Bet v1-like"/>
    <property type="match status" value="1"/>
</dbReference>
<evidence type="ECO:0000313" key="2">
    <source>
        <dbReference type="Proteomes" id="UP001152607"/>
    </source>
</evidence>